<proteinExistence type="predicted"/>
<name>A0ACB8UK55_9APHY</name>
<reference evidence="1" key="1">
    <citation type="journal article" date="2021" name="Environ. Microbiol.">
        <title>Gene family expansions and transcriptome signatures uncover fungal adaptations to wood decay.</title>
        <authorList>
            <person name="Hage H."/>
            <person name="Miyauchi S."/>
            <person name="Viragh M."/>
            <person name="Drula E."/>
            <person name="Min B."/>
            <person name="Chaduli D."/>
            <person name="Navarro D."/>
            <person name="Favel A."/>
            <person name="Norest M."/>
            <person name="Lesage-Meessen L."/>
            <person name="Balint B."/>
            <person name="Merenyi Z."/>
            <person name="de Eugenio L."/>
            <person name="Morin E."/>
            <person name="Martinez A.T."/>
            <person name="Baldrian P."/>
            <person name="Stursova M."/>
            <person name="Martinez M.J."/>
            <person name="Novotny C."/>
            <person name="Magnuson J.K."/>
            <person name="Spatafora J.W."/>
            <person name="Maurice S."/>
            <person name="Pangilinan J."/>
            <person name="Andreopoulos W."/>
            <person name="LaButti K."/>
            <person name="Hundley H."/>
            <person name="Na H."/>
            <person name="Kuo A."/>
            <person name="Barry K."/>
            <person name="Lipzen A."/>
            <person name="Henrissat B."/>
            <person name="Riley R."/>
            <person name="Ahrendt S."/>
            <person name="Nagy L.G."/>
            <person name="Grigoriev I.V."/>
            <person name="Martin F."/>
            <person name="Rosso M.N."/>
        </authorList>
    </citation>
    <scope>NUCLEOTIDE SEQUENCE</scope>
    <source>
        <strain evidence="1">CBS 384.51</strain>
    </source>
</reference>
<dbReference type="Proteomes" id="UP001055072">
    <property type="component" value="Unassembled WGS sequence"/>
</dbReference>
<dbReference type="EMBL" id="MU274900">
    <property type="protein sequence ID" value="KAI0094571.1"/>
    <property type="molecule type" value="Genomic_DNA"/>
</dbReference>
<evidence type="ECO:0000313" key="2">
    <source>
        <dbReference type="Proteomes" id="UP001055072"/>
    </source>
</evidence>
<comment type="caution">
    <text evidence="1">The sequence shown here is derived from an EMBL/GenBank/DDBJ whole genome shotgun (WGS) entry which is preliminary data.</text>
</comment>
<keyword evidence="2" id="KW-1185">Reference proteome</keyword>
<organism evidence="1 2">
    <name type="scientific">Irpex rosettiformis</name>
    <dbReference type="NCBI Taxonomy" id="378272"/>
    <lineage>
        <taxon>Eukaryota</taxon>
        <taxon>Fungi</taxon>
        <taxon>Dikarya</taxon>
        <taxon>Basidiomycota</taxon>
        <taxon>Agaricomycotina</taxon>
        <taxon>Agaricomycetes</taxon>
        <taxon>Polyporales</taxon>
        <taxon>Irpicaceae</taxon>
        <taxon>Irpex</taxon>
    </lineage>
</organism>
<accession>A0ACB8UK55</accession>
<protein>
    <submittedName>
        <fullName evidence="1">Uncharacterized protein</fullName>
    </submittedName>
</protein>
<evidence type="ECO:0000313" key="1">
    <source>
        <dbReference type="EMBL" id="KAI0094571.1"/>
    </source>
</evidence>
<gene>
    <name evidence="1" type="ORF">BDY19DRAFT_913481</name>
</gene>
<sequence length="324" mass="36963">MSRPSTSHQPVPYTNGVKRPHVLFDEARYEDPSYVGLPSNDTHGWYYPSHGYSSDEDDVDVRFNTATGNWGRKTARDARWIKHGKMAPWGPSMEEWEIEERARKRIKLLLPSVPNPDEPITLPHLRSPTPPLTSPYPTPNTQHLSYTSFVLDKSVTHAFRSQMMTELQQVTNNIIEGEATLRRALGRLWEVMSEDPDKRAVNGVVPKQEDDDVVEGDATEQRLSRAPDLTPTTHKVFITTDSVPPPQGYDYLTPEAQMETLEKSLAVLRDFQDDGREYVERLEEIREVTGDVKKQKEAMWDIVREKAIRELQDQIVPPGPPDAP</sequence>